<evidence type="ECO:0000256" key="1">
    <source>
        <dbReference type="ARBA" id="ARBA00006845"/>
    </source>
</evidence>
<dbReference type="Proteomes" id="UP000198983">
    <property type="component" value="Chromosome I"/>
</dbReference>
<reference evidence="3 4" key="1">
    <citation type="submission" date="2016-10" db="EMBL/GenBank/DDBJ databases">
        <authorList>
            <person name="de Groot N.N."/>
        </authorList>
    </citation>
    <scope>NUCLEOTIDE SEQUENCE [LARGE SCALE GENOMIC DNA]</scope>
    <source>
        <strain evidence="3 4">DSM 22024</strain>
    </source>
</reference>
<dbReference type="AlphaFoldDB" id="A0A1H1X661"/>
<sequence length="141" mass="15030">MSQLDLLLAGELTPGVYRWPAAPPTAKVKAVVDQAGWHFVDLDTTTVVDKAGLLDAVAKTLGFPAYLGRSFDAFAELLAEVGHEHGVVLWWQGWAGLAELNPQATELALAEFATRAADREQGVLTVVVAGPGPVLDVPTWE</sequence>
<dbReference type="InterPro" id="IPR000468">
    <property type="entry name" value="Barstar"/>
</dbReference>
<gene>
    <name evidence="3" type="ORF">SAMN04489717_4836</name>
</gene>
<protein>
    <submittedName>
        <fullName evidence="3">Barstar (Barnase inhibitor)</fullName>
    </submittedName>
</protein>
<dbReference type="STRING" id="117157.SAMN04489717_4836"/>
<dbReference type="SUPFAM" id="SSF52038">
    <property type="entry name" value="Barstar-related"/>
    <property type="match status" value="1"/>
</dbReference>
<evidence type="ECO:0000313" key="4">
    <source>
        <dbReference type="Proteomes" id="UP000198983"/>
    </source>
</evidence>
<comment type="similarity">
    <text evidence="1">Belongs to the barstar family.</text>
</comment>
<evidence type="ECO:0000313" key="3">
    <source>
        <dbReference type="EMBL" id="SDT04817.1"/>
    </source>
</evidence>
<accession>A0A1H1X661</accession>
<dbReference type="InterPro" id="IPR035905">
    <property type="entry name" value="Barstar-like_sf"/>
</dbReference>
<dbReference type="EMBL" id="LT629732">
    <property type="protein sequence ID" value="SDT04817.1"/>
    <property type="molecule type" value="Genomic_DNA"/>
</dbReference>
<dbReference type="Gene3D" id="3.30.370.10">
    <property type="entry name" value="Barstar-like"/>
    <property type="match status" value="1"/>
</dbReference>
<feature type="domain" description="Barstar (barnase inhibitor)" evidence="2">
    <location>
        <begin position="37"/>
        <end position="122"/>
    </location>
</feature>
<evidence type="ECO:0000259" key="2">
    <source>
        <dbReference type="Pfam" id="PF01337"/>
    </source>
</evidence>
<dbReference type="RefSeq" id="WP_092655861.1">
    <property type="nucleotide sequence ID" value="NZ_LT629732.1"/>
</dbReference>
<proteinExistence type="inferred from homology"/>
<organism evidence="3 4">
    <name type="scientific">Actinopolymorpha singaporensis</name>
    <dbReference type="NCBI Taxonomy" id="117157"/>
    <lineage>
        <taxon>Bacteria</taxon>
        <taxon>Bacillati</taxon>
        <taxon>Actinomycetota</taxon>
        <taxon>Actinomycetes</taxon>
        <taxon>Propionibacteriales</taxon>
        <taxon>Actinopolymorphaceae</taxon>
        <taxon>Actinopolymorpha</taxon>
    </lineage>
</organism>
<dbReference type="OrthoDB" id="5184890at2"/>
<keyword evidence="4" id="KW-1185">Reference proteome</keyword>
<name>A0A1H1X661_9ACTN</name>
<dbReference type="Pfam" id="PF01337">
    <property type="entry name" value="Barstar"/>
    <property type="match status" value="1"/>
</dbReference>